<proteinExistence type="predicted"/>
<dbReference type="InterPro" id="IPR044862">
    <property type="entry name" value="Pro_4_hyd_alph_FE2OG_OXY"/>
</dbReference>
<organism evidence="2 3">
    <name type="scientific">Pandoraea fibrosis</name>
    <dbReference type="NCBI Taxonomy" id="1891094"/>
    <lineage>
        <taxon>Bacteria</taxon>
        <taxon>Pseudomonadati</taxon>
        <taxon>Pseudomonadota</taxon>
        <taxon>Betaproteobacteria</taxon>
        <taxon>Burkholderiales</taxon>
        <taxon>Burkholderiaceae</taxon>
        <taxon>Pandoraea</taxon>
    </lineage>
</organism>
<gene>
    <name evidence="2" type="ORF">PFI31113_03121</name>
</gene>
<feature type="domain" description="Prolyl 4-hydroxylase alpha subunit Fe(2+) 2OG dioxygenase" evidence="1">
    <location>
        <begin position="123"/>
        <end position="214"/>
    </location>
</feature>
<dbReference type="Proteomes" id="UP000382577">
    <property type="component" value="Unassembled WGS sequence"/>
</dbReference>
<dbReference type="Gene3D" id="2.60.120.620">
    <property type="entry name" value="q2cbj1_9rhob like domain"/>
    <property type="match status" value="1"/>
</dbReference>
<name>A0A5E4WD24_9BURK</name>
<dbReference type="RefSeq" id="WP_150600141.1">
    <property type="nucleotide sequence ID" value="NZ_CABPRW010000007.1"/>
</dbReference>
<dbReference type="EMBL" id="CABPRW010000007">
    <property type="protein sequence ID" value="VVE21270.1"/>
    <property type="molecule type" value="Genomic_DNA"/>
</dbReference>
<reference evidence="2 3" key="1">
    <citation type="submission" date="2019-08" db="EMBL/GenBank/DDBJ databases">
        <authorList>
            <person name="Peeters C."/>
        </authorList>
    </citation>
    <scope>NUCLEOTIDE SEQUENCE [LARGE SCALE GENOMIC DNA]</scope>
    <source>
        <strain evidence="2 3">LMG 31113</strain>
    </source>
</reference>
<evidence type="ECO:0000313" key="3">
    <source>
        <dbReference type="Proteomes" id="UP000382577"/>
    </source>
</evidence>
<sequence>MDKADLTSLILTKLRKHEADIRDQWANPVGTNTRHFIIDSLLPESVAREIYDAFPKDGNGFFNRDSFREKKRTSAHLSEYEPILANITYAFQDPATVQAVADLVSFAQIEPDPTLYAGGLSMMFEGDFLNPHLDNSHDASRARYRRLNLLYYVSPDWKLENGGNFELWDEDCKVNQTLVSKFNRLIVMETNQRSWHSVSQVKVDLPRCCVSNYFFSEVSPDPEETEYFHVTSFTGRPDETAKRAMGAVDNALRNTVSKLFRVGRNKDQINDQ</sequence>
<accession>A0A5E4WD24</accession>
<dbReference type="AlphaFoldDB" id="A0A5E4WD24"/>
<dbReference type="Pfam" id="PF13640">
    <property type="entry name" value="2OG-FeII_Oxy_3"/>
    <property type="match status" value="1"/>
</dbReference>
<evidence type="ECO:0000313" key="2">
    <source>
        <dbReference type="EMBL" id="VVE21270.1"/>
    </source>
</evidence>
<dbReference type="OrthoDB" id="9783171at2"/>
<protein>
    <submittedName>
        <fullName evidence="2">2OG-Fe(II) oxygenase</fullName>
    </submittedName>
</protein>
<evidence type="ECO:0000259" key="1">
    <source>
        <dbReference type="Pfam" id="PF13640"/>
    </source>
</evidence>